<dbReference type="RefSeq" id="WP_096449638.1">
    <property type="nucleotide sequence ID" value="NZ_JBHSOG010000092.1"/>
</dbReference>
<comment type="caution">
    <text evidence="3">The sequence shown here is derived from an EMBL/GenBank/DDBJ whole genome shotgun (WGS) entry which is preliminary data.</text>
</comment>
<dbReference type="Pfam" id="PF03401">
    <property type="entry name" value="TctC"/>
    <property type="match status" value="1"/>
</dbReference>
<comment type="similarity">
    <text evidence="1">Belongs to the UPF0065 (bug) family.</text>
</comment>
<reference evidence="4" key="1">
    <citation type="journal article" date="2019" name="Int. J. Syst. Evol. Microbiol.">
        <title>The Global Catalogue of Microorganisms (GCM) 10K type strain sequencing project: providing services to taxonomists for standard genome sequencing and annotation.</title>
        <authorList>
            <consortium name="The Broad Institute Genomics Platform"/>
            <consortium name="The Broad Institute Genome Sequencing Center for Infectious Disease"/>
            <person name="Wu L."/>
            <person name="Ma J."/>
        </authorList>
    </citation>
    <scope>NUCLEOTIDE SEQUENCE [LARGE SCALE GENOMIC DNA]</scope>
    <source>
        <strain evidence="4">SHR3</strain>
    </source>
</reference>
<dbReference type="Gene3D" id="3.40.190.10">
    <property type="entry name" value="Periplasmic binding protein-like II"/>
    <property type="match status" value="1"/>
</dbReference>
<evidence type="ECO:0000256" key="2">
    <source>
        <dbReference type="SAM" id="SignalP"/>
    </source>
</evidence>
<feature type="signal peptide" evidence="2">
    <location>
        <begin position="1"/>
        <end position="32"/>
    </location>
</feature>
<evidence type="ECO:0000256" key="1">
    <source>
        <dbReference type="ARBA" id="ARBA00006987"/>
    </source>
</evidence>
<evidence type="ECO:0000313" key="3">
    <source>
        <dbReference type="EMBL" id="MFC5771216.1"/>
    </source>
</evidence>
<name>A0ABW1AVG0_9RHOO</name>
<feature type="chain" id="PRO_5046674865" evidence="2">
    <location>
        <begin position="33"/>
        <end position="333"/>
    </location>
</feature>
<dbReference type="Proteomes" id="UP001595974">
    <property type="component" value="Unassembled WGS sequence"/>
</dbReference>
<dbReference type="PANTHER" id="PTHR42928:SF5">
    <property type="entry name" value="BLR1237 PROTEIN"/>
    <property type="match status" value="1"/>
</dbReference>
<evidence type="ECO:0000313" key="4">
    <source>
        <dbReference type="Proteomes" id="UP001595974"/>
    </source>
</evidence>
<dbReference type="EMBL" id="JBHSOG010000092">
    <property type="protein sequence ID" value="MFC5771216.1"/>
    <property type="molecule type" value="Genomic_DNA"/>
</dbReference>
<dbReference type="PANTHER" id="PTHR42928">
    <property type="entry name" value="TRICARBOXYLATE-BINDING PROTEIN"/>
    <property type="match status" value="1"/>
</dbReference>
<keyword evidence="4" id="KW-1185">Reference proteome</keyword>
<keyword evidence="2" id="KW-0732">Signal</keyword>
<dbReference type="InterPro" id="IPR005064">
    <property type="entry name" value="BUG"/>
</dbReference>
<protein>
    <submittedName>
        <fullName evidence="3">Bug family tripartite tricarboxylate transporter substrate binding protein</fullName>
    </submittedName>
</protein>
<sequence length="333" mass="35908">MSRISESRSSNPFRALCGLALASALAGTAAQAADFPSRPVTIYTVSAPGSGPDVLLRFMGGKLEKSWKQKVRVENRPGGAGFLAIGAARREAADGHALLELECEHLTALQHLYPKRNFNALTVFDPVTALLKTPFMLAVSSKSPWTSVNDLISASARTPDEITYGSWGVGSAGHLGGELLELSAGVKTAHLPFQDVGQLYNAVAKGHVSWSFASIPSSLEAYREGGIRYLAVAAPRRIDLFPNVPTIAEAGGPAGVTVESCAVIVAPRGVPGAVRERIHRDVQQVLAEPEVREKLRGFAYEPLTWSAEEIRRNAEQRSREYESLIRRANIRLD</sequence>
<gene>
    <name evidence="3" type="ORF">ACFPTN_17690</name>
</gene>
<organism evidence="3 4">
    <name type="scientific">Thauera sinica</name>
    <dbReference type="NCBI Taxonomy" id="2665146"/>
    <lineage>
        <taxon>Bacteria</taxon>
        <taxon>Pseudomonadati</taxon>
        <taxon>Pseudomonadota</taxon>
        <taxon>Betaproteobacteria</taxon>
        <taxon>Rhodocyclales</taxon>
        <taxon>Zoogloeaceae</taxon>
        <taxon>Thauera</taxon>
    </lineage>
</organism>
<accession>A0ABW1AVG0</accession>
<dbReference type="InterPro" id="IPR042100">
    <property type="entry name" value="Bug_dom1"/>
</dbReference>
<proteinExistence type="inferred from homology"/>
<dbReference type="Gene3D" id="3.40.190.150">
    <property type="entry name" value="Bordetella uptake gene, domain 1"/>
    <property type="match status" value="1"/>
</dbReference>
<dbReference type="PIRSF" id="PIRSF017082">
    <property type="entry name" value="YflP"/>
    <property type="match status" value="1"/>
</dbReference>
<dbReference type="SUPFAM" id="SSF53850">
    <property type="entry name" value="Periplasmic binding protein-like II"/>
    <property type="match status" value="1"/>
</dbReference>
<dbReference type="CDD" id="cd07012">
    <property type="entry name" value="PBP2_Bug_TTT"/>
    <property type="match status" value="1"/>
</dbReference>